<dbReference type="GO" id="GO:0008289">
    <property type="term" value="F:lipid binding"/>
    <property type="evidence" value="ECO:0007669"/>
    <property type="project" value="UniProtKB-KW"/>
</dbReference>
<evidence type="ECO:0000256" key="18">
    <source>
        <dbReference type="ARBA" id="ARBA00023136"/>
    </source>
</evidence>
<evidence type="ECO:0000256" key="17">
    <source>
        <dbReference type="ARBA" id="ARBA00023121"/>
    </source>
</evidence>
<keyword evidence="19" id="KW-1035">Host cytoplasm</keyword>
<evidence type="ECO:0000256" key="14">
    <source>
        <dbReference type="ARBA" id="ARBA00022842"/>
    </source>
</evidence>
<keyword evidence="23" id="KW-1185">Reference proteome</keyword>
<keyword evidence="6" id="KW-0800">Toxin</keyword>
<evidence type="ECO:0000313" key="23">
    <source>
        <dbReference type="Proteomes" id="UP000236416"/>
    </source>
</evidence>
<evidence type="ECO:0000256" key="12">
    <source>
        <dbReference type="ARBA" id="ARBA00022807"/>
    </source>
</evidence>
<evidence type="ECO:0000256" key="4">
    <source>
        <dbReference type="ARBA" id="ARBA00022511"/>
    </source>
</evidence>
<dbReference type="GO" id="GO:0006508">
    <property type="term" value="P:proteolysis"/>
    <property type="evidence" value="ECO:0007669"/>
    <property type="project" value="UniProtKB-KW"/>
</dbReference>
<dbReference type="GO" id="GO:0020002">
    <property type="term" value="C:host cell plasma membrane"/>
    <property type="evidence" value="ECO:0007669"/>
    <property type="project" value="UniProtKB-SubCell"/>
</dbReference>
<dbReference type="InterPro" id="IPR020974">
    <property type="entry name" value="CPD_dom"/>
</dbReference>
<dbReference type="PROSITE" id="PS51771">
    <property type="entry name" value="CGT_MARTX_CPD"/>
    <property type="match status" value="1"/>
</dbReference>
<dbReference type="CDD" id="cd20502">
    <property type="entry name" value="C80_toxinA_B-like"/>
    <property type="match status" value="1"/>
</dbReference>
<dbReference type="GO" id="GO:0046872">
    <property type="term" value="F:metal ion binding"/>
    <property type="evidence" value="ECO:0007669"/>
    <property type="project" value="UniProtKB-KW"/>
</dbReference>
<dbReference type="InterPro" id="IPR028907">
    <property type="entry name" value="Tox-PLDMTX_dom"/>
</dbReference>
<keyword evidence="13" id="KW-0068">Autocatalytic cleavage</keyword>
<dbReference type="Gene3D" id="3.10.670.10">
    <property type="entry name" value="Secreted effector protein ssei"/>
    <property type="match status" value="1"/>
</dbReference>
<dbReference type="Pfam" id="PF11713">
    <property type="entry name" value="Peptidase_C80"/>
    <property type="match status" value="1"/>
</dbReference>
<evidence type="ECO:0000256" key="2">
    <source>
        <dbReference type="ARBA" id="ARBA00004165"/>
    </source>
</evidence>
<dbReference type="InterPro" id="IPR024769">
    <property type="entry name" value="TcdA/TcdB_pore_forming"/>
</dbReference>
<sequence length="1670" mass="181002">MPKSPDVKASHLTTIRKIIMPLEQAVLRVQDLLKNDTELQRYIDSPKEQCEAAAARVSAKLRAAGIDHQVRGMAIWDKVSQEMPNNHFVVVAQVNGYRLCIDLTAHQFAGASQQTSAIIADERSWEEQFLAQEKCRNKAIKFKDFPSLAEAKRPLASVAEGPLLSDQDWSVLGGAPSWARDLIDYPGWGSESLLFQRSLSGPASTLPSAEQRALKEAELARRFSAEVKPFKDLESRINAGSYDIPTSLDTRQTLIEKAGVPEGTSYERILQQLDRYHADASGLSLAQKVGRLGELALLADQYAASHMRNLNDRPARIQSFAESVRAYAIGLRRQDGALSDLGVPEAWRQPATESLAQAARNVAATDESLVYSRQLIVQLQGDDNSFQAAESLFGKHPRHSEWLQLHGDEPNSLGWNADSQSIQQAAPLQLDSEGRVRIVLVGHGLSQGGQTLFGGRTGAQLQEELATLLQRFPTGKVKGIHLDLVGCRLMDGSRALAETLPGQLGEWLLTQGTNMGIERSSLSLSAREYPVRVTASGRKEVLTEEWGWIGKESARLRDVLHKVELVWDAQAGRLVRKPLSQEALSEVGLALEGNLERPMTTTGLLELGRALEDAAQRSGLSEQERNGLADLHVSVGDALRRHLFDREAPAAEHRTIVEQSTVKNARIAALGAQWAETVEAMQREAGLSPEAWLPTLKTRSLGDGATELLFVNRSVQLGSADGRRWVRSSAAVLTQFEAEAASMVRDLQRGVGWAGSRGLLMWQGLSEPAAVHTLNAAYMLQTLMDVNPRNGGLGAMSDALKVQVYAQLINNGLSTAVDAAHMADWVGSALQKDLTLLSQTGQIMGVIGGSAGAVLDGINIGAIIVELMQTTDPTARVAVETKLSLAVVNSGVSLAALLAGMAGAGGAATVLGALATPLAGLSVGIPVLVDNYQRLRNGFDQSAQRFNDILASIQHRGLQQSGQTWQVADGAVVEHLDFVNGTMRYGSIEVNGTRGGSGHTVTGGWDHFFARPDPDSHTWLDVYAGLGMADKQYVFKSDGQATVERIVTLPSGVGRRIQFDYNQVTGRRSADVAAFRRLHEHYGDKFIWGMYAFPTDWGISSIVEEPRATAVRVTLDAESRTLIVPTVTNAVERGHLSYDLQGHGGVYSVVLPAEAVPIRVEASGERREKWVFDLDYAVKTHSVQDGKLVLGALKHGAFSDMRISANAIVVGGQTLSFAGEDRPQSVLLTHTLGEGATLCLSVDLEAGCYASSLILEREPSAQMTELLQRFYTEANTPGLSDHGWLSLAVGQRSGAIHVASGDAFLLESGSGETTVWQLQQGQTSQWSLPGVAIADGRTLSGTLNLEALSANFSGIWLGDQLQLRELDILAHQDVETHVMDGLLRRFSEQGMTRQALNTWLTQQLGEQEHIALSQELRVQGRDASGRRLSYKLASGDDGVMLDQAAWEANGVNYIYREGPGGRRLEIIGGVGQDTLETLAEDIVIPGMPAGVEIMMRPSETTHWLRPGAMALSRADIAIITDDLPNTPIHLVLPGTRGAYRWQLDGADLLLVNGAHHVKLLNMVGSGREGRLSSLSFSFEDGEAEAWSGNEVFQRLSQVVPAGELSSRSVKASQSLYEMNEFSVPSELTVLRNQQRLVQAMNSMAPVSGSDLTGFGRDMPDGLRPLLTQIL</sequence>
<dbReference type="Proteomes" id="UP000236416">
    <property type="component" value="Unassembled WGS sequence"/>
</dbReference>
<keyword evidence="8" id="KW-0808">Transferase</keyword>
<evidence type="ECO:0000259" key="21">
    <source>
        <dbReference type="PROSITE" id="PS51771"/>
    </source>
</evidence>
<evidence type="ECO:0000256" key="13">
    <source>
        <dbReference type="ARBA" id="ARBA00022813"/>
    </source>
</evidence>
<evidence type="ECO:0000256" key="11">
    <source>
        <dbReference type="ARBA" id="ARBA00022801"/>
    </source>
</evidence>
<evidence type="ECO:0000313" key="22">
    <source>
        <dbReference type="EMBL" id="POB00639.1"/>
    </source>
</evidence>
<evidence type="ECO:0000256" key="20">
    <source>
        <dbReference type="ARBA" id="ARBA00023586"/>
    </source>
</evidence>
<keyword evidence="14" id="KW-0460">Magnesium</keyword>
<evidence type="ECO:0000256" key="9">
    <source>
        <dbReference type="ARBA" id="ARBA00022723"/>
    </source>
</evidence>
<evidence type="ECO:0000256" key="5">
    <source>
        <dbReference type="ARBA" id="ARBA00022525"/>
    </source>
</evidence>
<dbReference type="GO" id="GO:0008234">
    <property type="term" value="F:cysteine-type peptidase activity"/>
    <property type="evidence" value="ECO:0007669"/>
    <property type="project" value="UniProtKB-KW"/>
</dbReference>
<evidence type="ECO:0000256" key="3">
    <source>
        <dbReference type="ARBA" id="ARBA00004613"/>
    </source>
</evidence>
<feature type="domain" description="Peptidase C80" evidence="21">
    <location>
        <begin position="362"/>
        <end position="562"/>
    </location>
</feature>
<keyword evidence="10" id="KW-0677">Repeat</keyword>
<name>A0A2K4MU65_9NEIS</name>
<comment type="subcellular location">
    <subcellularLocation>
        <location evidence="2">Host cell membrane</location>
    </subcellularLocation>
    <subcellularLocation>
        <location evidence="20">Host cytoplasm</location>
        <location evidence="20">Host cytosol</location>
    </subcellularLocation>
    <subcellularLocation>
        <location evidence="3">Secreted</location>
    </subcellularLocation>
</comment>
<evidence type="ECO:0000256" key="15">
    <source>
        <dbReference type="ARBA" id="ARBA00022870"/>
    </source>
</evidence>
<keyword evidence="16" id="KW-0843">Virulence</keyword>
<comment type="cofactor">
    <cofactor evidence="1">
        <name>Mg(2+)</name>
        <dbReference type="ChEBI" id="CHEBI:18420"/>
    </cofactor>
</comment>
<dbReference type="GO" id="GO:0044164">
    <property type="term" value="C:host cell cytosol"/>
    <property type="evidence" value="ECO:0007669"/>
    <property type="project" value="UniProtKB-SubCell"/>
</dbReference>
<evidence type="ECO:0000256" key="6">
    <source>
        <dbReference type="ARBA" id="ARBA00022656"/>
    </source>
</evidence>
<dbReference type="InterPro" id="IPR038383">
    <property type="entry name" value="CPD_dom_sf"/>
</dbReference>
<dbReference type="GO" id="GO:0016740">
    <property type="term" value="F:transferase activity"/>
    <property type="evidence" value="ECO:0007669"/>
    <property type="project" value="UniProtKB-KW"/>
</dbReference>
<keyword evidence="17" id="KW-0446">Lipid-binding</keyword>
<evidence type="ECO:0000256" key="10">
    <source>
        <dbReference type="ARBA" id="ARBA00022737"/>
    </source>
</evidence>
<dbReference type="GO" id="GO:0005576">
    <property type="term" value="C:extracellular region"/>
    <property type="evidence" value="ECO:0007669"/>
    <property type="project" value="UniProtKB-SubCell"/>
</dbReference>
<proteinExistence type="predicted"/>
<evidence type="ECO:0000256" key="8">
    <source>
        <dbReference type="ARBA" id="ARBA00022679"/>
    </source>
</evidence>
<dbReference type="Pfam" id="PF15645">
    <property type="entry name" value="Tox-PLDMTX"/>
    <property type="match status" value="1"/>
</dbReference>
<reference evidence="22 23" key="1">
    <citation type="submission" date="2018-01" db="EMBL/GenBank/DDBJ databases">
        <title>Genomic Sequence of Chromobacterium MWU13-2610 from wild cranberry bogs within the Cape Cod National Seashore.</title>
        <authorList>
            <person name="O'Hara-Hanley K."/>
            <person name="Soby S."/>
            <person name="Harrison A."/>
        </authorList>
    </citation>
    <scope>NUCLEOTIDE SEQUENCE [LARGE SCALE GENOMIC DNA]</scope>
    <source>
        <strain evidence="22 23">MWU13-2610</strain>
    </source>
</reference>
<evidence type="ECO:0000256" key="7">
    <source>
        <dbReference type="ARBA" id="ARBA00022670"/>
    </source>
</evidence>
<comment type="caution">
    <text evidence="22">The sequence shown here is derived from an EMBL/GenBank/DDBJ whole genome shotgun (WGS) entry which is preliminary data.</text>
</comment>
<evidence type="ECO:0000256" key="19">
    <source>
        <dbReference type="ARBA" id="ARBA00023200"/>
    </source>
</evidence>
<keyword evidence="7" id="KW-0645">Protease</keyword>
<protein>
    <recommendedName>
        <fullName evidence="21">Peptidase C80 domain-containing protein</fullName>
    </recommendedName>
</protein>
<dbReference type="Pfam" id="PF12920">
    <property type="entry name" value="TcdA_TcdB_pore"/>
    <property type="match status" value="1"/>
</dbReference>
<dbReference type="GO" id="GO:0090729">
    <property type="term" value="F:toxin activity"/>
    <property type="evidence" value="ECO:0007669"/>
    <property type="project" value="UniProtKB-KW"/>
</dbReference>
<keyword evidence="5" id="KW-0964">Secreted</keyword>
<dbReference type="Gene3D" id="3.40.50.11050">
    <property type="match status" value="1"/>
</dbReference>
<keyword evidence="11" id="KW-0378">Hydrolase</keyword>
<evidence type="ECO:0000256" key="16">
    <source>
        <dbReference type="ARBA" id="ARBA00023026"/>
    </source>
</evidence>
<keyword evidence="4" id="KW-1032">Host cell membrane</keyword>
<keyword evidence="18" id="KW-0472">Membrane</keyword>
<keyword evidence="15" id="KW-1043">Host membrane</keyword>
<organism evidence="22 23">
    <name type="scientific">Chromobacterium sinusclupearum</name>
    <dbReference type="NCBI Taxonomy" id="2077146"/>
    <lineage>
        <taxon>Bacteria</taxon>
        <taxon>Pseudomonadati</taxon>
        <taxon>Pseudomonadota</taxon>
        <taxon>Betaproteobacteria</taxon>
        <taxon>Neisseriales</taxon>
        <taxon>Chromobacteriaceae</taxon>
        <taxon>Chromobacterium</taxon>
    </lineage>
</organism>
<accession>A0A2K4MU65</accession>
<dbReference type="EMBL" id="PPTF01000002">
    <property type="protein sequence ID" value="POB00639.1"/>
    <property type="molecule type" value="Genomic_DNA"/>
</dbReference>
<gene>
    <name evidence="22" type="ORF">C2134_00800</name>
</gene>
<evidence type="ECO:0000256" key="1">
    <source>
        <dbReference type="ARBA" id="ARBA00001946"/>
    </source>
</evidence>
<keyword evidence="9" id="KW-0479">Metal-binding</keyword>
<keyword evidence="12" id="KW-0788">Thiol protease</keyword>